<dbReference type="Proteomes" id="UP000244925">
    <property type="component" value="Unassembled WGS sequence"/>
</dbReference>
<dbReference type="GO" id="GO:0015562">
    <property type="term" value="F:efflux transmembrane transporter activity"/>
    <property type="evidence" value="ECO:0007669"/>
    <property type="project" value="InterPro"/>
</dbReference>
<evidence type="ECO:0000313" key="7">
    <source>
        <dbReference type="EMBL" id="PWB09691.1"/>
    </source>
</evidence>
<reference evidence="8" key="1">
    <citation type="submission" date="2018-02" db="EMBL/GenBank/DDBJ databases">
        <authorList>
            <person name="Clavel T."/>
            <person name="Strowig T."/>
        </authorList>
    </citation>
    <scope>NUCLEOTIDE SEQUENCE [LARGE SCALE GENOMIC DNA]</scope>
    <source>
        <strain evidence="8">DSM 100764</strain>
    </source>
</reference>
<proteinExistence type="predicted"/>
<feature type="signal peptide" evidence="6">
    <location>
        <begin position="1"/>
        <end position="18"/>
    </location>
</feature>
<evidence type="ECO:0000256" key="2">
    <source>
        <dbReference type="ARBA" id="ARBA00022452"/>
    </source>
</evidence>
<evidence type="ECO:0000256" key="5">
    <source>
        <dbReference type="ARBA" id="ARBA00023237"/>
    </source>
</evidence>
<keyword evidence="6" id="KW-0732">Signal</keyword>
<gene>
    <name evidence="7" type="ORF">C5O25_00340</name>
</gene>
<dbReference type="EMBL" id="PUBV01000001">
    <property type="protein sequence ID" value="PWB09691.1"/>
    <property type="molecule type" value="Genomic_DNA"/>
</dbReference>
<organism evidence="7 8">
    <name type="scientific">Paramuribaculum intestinale</name>
    <dbReference type="NCBI Taxonomy" id="2094151"/>
    <lineage>
        <taxon>Bacteria</taxon>
        <taxon>Pseudomonadati</taxon>
        <taxon>Bacteroidota</taxon>
        <taxon>Bacteroidia</taxon>
        <taxon>Bacteroidales</taxon>
        <taxon>Muribaculaceae</taxon>
        <taxon>Paramuribaculum</taxon>
    </lineage>
</organism>
<feature type="chain" id="PRO_5016145123" evidence="6">
    <location>
        <begin position="19"/>
        <end position="396"/>
    </location>
</feature>
<keyword evidence="5" id="KW-0998">Cell outer membrane</keyword>
<keyword evidence="3" id="KW-0812">Transmembrane</keyword>
<dbReference type="SUPFAM" id="SSF56954">
    <property type="entry name" value="Outer membrane efflux proteins (OEP)"/>
    <property type="match status" value="1"/>
</dbReference>
<evidence type="ECO:0000256" key="1">
    <source>
        <dbReference type="ARBA" id="ARBA00004442"/>
    </source>
</evidence>
<dbReference type="GO" id="GO:1990281">
    <property type="term" value="C:efflux pump complex"/>
    <property type="evidence" value="ECO:0007669"/>
    <property type="project" value="TreeGrafter"/>
</dbReference>
<name>A0A2V1IX58_9BACT</name>
<dbReference type="GO" id="GO:0009279">
    <property type="term" value="C:cell outer membrane"/>
    <property type="evidence" value="ECO:0007669"/>
    <property type="project" value="UniProtKB-SubCell"/>
</dbReference>
<sequence>MKSILLFLAIISPVAASAQTALDFNREAYIMASGSYSLAVDSLSLAVDMEDLKSSNNLQDPEIEIGYLWGEKPTGNKWNVSVSQGFDWPGAYSARAKGIKAAQEVIGLTRRAGLLSRMLEVKQAMIDVVYSAKNMMLTRQMTDTIASMCAISRKAMEGGEITRLDMNMMEIVRIGMEEELRTAVAEFDDKVAALTVLNNGHDCSTLVERLTDYPDEMILPLESYQRQITENDPMIKAGRKQMKVDEKMVKASQMMSYPGVSVGYTYENEGDERWHGVTFGLTLPIFSNRHATSKSRLTAMQNRLKAETALNEATVMIENDRRKALDLYRNYTKYDKVINGDDNIALLRKAYRAGQMTCIEYLTEVKFFLEARRTFLQTEYLYHLALARLNRYSMTF</sequence>
<dbReference type="RefSeq" id="WP_107034743.1">
    <property type="nucleotide sequence ID" value="NZ_CAOPYG010000031.1"/>
</dbReference>
<keyword evidence="4" id="KW-0472">Membrane</keyword>
<evidence type="ECO:0000256" key="6">
    <source>
        <dbReference type="SAM" id="SignalP"/>
    </source>
</evidence>
<dbReference type="GeneID" id="93424207"/>
<comment type="subcellular location">
    <subcellularLocation>
        <location evidence="1">Cell outer membrane</location>
    </subcellularLocation>
</comment>
<evidence type="ECO:0000313" key="8">
    <source>
        <dbReference type="Proteomes" id="UP000244925"/>
    </source>
</evidence>
<accession>A0A2V1IX58</accession>
<protein>
    <submittedName>
        <fullName evidence="7">TolC family protein</fullName>
    </submittedName>
</protein>
<dbReference type="GO" id="GO:0015288">
    <property type="term" value="F:porin activity"/>
    <property type="evidence" value="ECO:0007669"/>
    <property type="project" value="TreeGrafter"/>
</dbReference>
<evidence type="ECO:0000256" key="3">
    <source>
        <dbReference type="ARBA" id="ARBA00022692"/>
    </source>
</evidence>
<dbReference type="Gene3D" id="1.20.1600.10">
    <property type="entry name" value="Outer membrane efflux proteins (OEP)"/>
    <property type="match status" value="1"/>
</dbReference>
<dbReference type="InterPro" id="IPR051906">
    <property type="entry name" value="TolC-like"/>
</dbReference>
<keyword evidence="2" id="KW-1134">Transmembrane beta strand</keyword>
<dbReference type="AlphaFoldDB" id="A0A2V1IX58"/>
<comment type="caution">
    <text evidence="7">The sequence shown here is derived from an EMBL/GenBank/DDBJ whole genome shotgun (WGS) entry which is preliminary data.</text>
</comment>
<keyword evidence="8" id="KW-1185">Reference proteome</keyword>
<dbReference type="PANTHER" id="PTHR30026:SF20">
    <property type="entry name" value="OUTER MEMBRANE PROTEIN TOLC"/>
    <property type="match status" value="1"/>
</dbReference>
<dbReference type="PANTHER" id="PTHR30026">
    <property type="entry name" value="OUTER MEMBRANE PROTEIN TOLC"/>
    <property type="match status" value="1"/>
</dbReference>
<evidence type="ECO:0000256" key="4">
    <source>
        <dbReference type="ARBA" id="ARBA00023136"/>
    </source>
</evidence>